<gene>
    <name evidence="1" type="ORF">BDA99DRAFT_585127</name>
</gene>
<dbReference type="Proteomes" id="UP001209540">
    <property type="component" value="Unassembled WGS sequence"/>
</dbReference>
<reference evidence="1" key="1">
    <citation type="journal article" date="2022" name="IScience">
        <title>Evolution of zygomycete secretomes and the origins of terrestrial fungal ecologies.</title>
        <authorList>
            <person name="Chang Y."/>
            <person name="Wang Y."/>
            <person name="Mondo S."/>
            <person name="Ahrendt S."/>
            <person name="Andreopoulos W."/>
            <person name="Barry K."/>
            <person name="Beard J."/>
            <person name="Benny G.L."/>
            <person name="Blankenship S."/>
            <person name="Bonito G."/>
            <person name="Cuomo C."/>
            <person name="Desiro A."/>
            <person name="Gervers K.A."/>
            <person name="Hundley H."/>
            <person name="Kuo A."/>
            <person name="LaButti K."/>
            <person name="Lang B.F."/>
            <person name="Lipzen A."/>
            <person name="O'Donnell K."/>
            <person name="Pangilinan J."/>
            <person name="Reynolds N."/>
            <person name="Sandor L."/>
            <person name="Smith M.E."/>
            <person name="Tsang A."/>
            <person name="Grigoriev I.V."/>
            <person name="Stajich J.E."/>
            <person name="Spatafora J.W."/>
        </authorList>
    </citation>
    <scope>NUCLEOTIDE SEQUENCE</scope>
    <source>
        <strain evidence="1">RSA 2281</strain>
    </source>
</reference>
<dbReference type="InterPro" id="IPR032675">
    <property type="entry name" value="LRR_dom_sf"/>
</dbReference>
<evidence type="ECO:0008006" key="3">
    <source>
        <dbReference type="Google" id="ProtNLM"/>
    </source>
</evidence>
<comment type="caution">
    <text evidence="1">The sequence shown here is derived from an EMBL/GenBank/DDBJ whole genome shotgun (WGS) entry which is preliminary data.</text>
</comment>
<proteinExistence type="predicted"/>
<dbReference type="EMBL" id="JAIXMP010000020">
    <property type="protein sequence ID" value="KAI9257333.1"/>
    <property type="molecule type" value="Genomic_DNA"/>
</dbReference>
<dbReference type="AlphaFoldDB" id="A0AAD5JW70"/>
<evidence type="ECO:0000313" key="1">
    <source>
        <dbReference type="EMBL" id="KAI9257333.1"/>
    </source>
</evidence>
<sequence length="315" mass="36801">MSKTTIPTTTKIEGHQEPQRRTLPLELIHKIIDHVDDRQTLLEASYVSHVTHEKANRQLWRSFAHITRFNLHLIAQEHSYYANLITDLTITDDQLFDDMQHPYIFLPHISILRLKNISRFPSQVLCNDSNNSNNQPKLTTIEMENCSIDFMPYNQKDKHTMASFFTDQLKVLRLKKHNILMDDDLMWIARCCRHLQVLDLTCSGTYITDEGLLSIAHANPHLEEIIVTLPTSVQSISLITLCTLEALQYYCKSMKRIIIKDQGFAKSRRGDNNSDDRQDGLKLWGFPCLEYYDFGYGSFIDRWSKDKIEEKKENH</sequence>
<organism evidence="1 2">
    <name type="scientific">Phascolomyces articulosus</name>
    <dbReference type="NCBI Taxonomy" id="60185"/>
    <lineage>
        <taxon>Eukaryota</taxon>
        <taxon>Fungi</taxon>
        <taxon>Fungi incertae sedis</taxon>
        <taxon>Mucoromycota</taxon>
        <taxon>Mucoromycotina</taxon>
        <taxon>Mucoromycetes</taxon>
        <taxon>Mucorales</taxon>
        <taxon>Lichtheimiaceae</taxon>
        <taxon>Phascolomyces</taxon>
    </lineage>
</organism>
<evidence type="ECO:0000313" key="2">
    <source>
        <dbReference type="Proteomes" id="UP001209540"/>
    </source>
</evidence>
<name>A0AAD5JW70_9FUNG</name>
<keyword evidence="2" id="KW-1185">Reference proteome</keyword>
<protein>
    <recommendedName>
        <fullName evidence="3">F-box domain-containing protein</fullName>
    </recommendedName>
</protein>
<dbReference type="Gene3D" id="3.80.10.10">
    <property type="entry name" value="Ribonuclease Inhibitor"/>
    <property type="match status" value="1"/>
</dbReference>
<dbReference type="SUPFAM" id="SSF52047">
    <property type="entry name" value="RNI-like"/>
    <property type="match status" value="1"/>
</dbReference>
<accession>A0AAD5JW70</accession>
<reference evidence="1" key="2">
    <citation type="submission" date="2023-02" db="EMBL/GenBank/DDBJ databases">
        <authorList>
            <consortium name="DOE Joint Genome Institute"/>
            <person name="Mondo S.J."/>
            <person name="Chang Y."/>
            <person name="Wang Y."/>
            <person name="Ahrendt S."/>
            <person name="Andreopoulos W."/>
            <person name="Barry K."/>
            <person name="Beard J."/>
            <person name="Benny G.L."/>
            <person name="Blankenship S."/>
            <person name="Bonito G."/>
            <person name="Cuomo C."/>
            <person name="Desiro A."/>
            <person name="Gervers K.A."/>
            <person name="Hundley H."/>
            <person name="Kuo A."/>
            <person name="LaButti K."/>
            <person name="Lang B.F."/>
            <person name="Lipzen A."/>
            <person name="O'Donnell K."/>
            <person name="Pangilinan J."/>
            <person name="Reynolds N."/>
            <person name="Sandor L."/>
            <person name="Smith M.W."/>
            <person name="Tsang A."/>
            <person name="Grigoriev I.V."/>
            <person name="Stajich J.E."/>
            <person name="Spatafora J.W."/>
        </authorList>
    </citation>
    <scope>NUCLEOTIDE SEQUENCE</scope>
    <source>
        <strain evidence="1">RSA 2281</strain>
    </source>
</reference>